<proteinExistence type="predicted"/>
<feature type="transmembrane region" description="Helical" evidence="1">
    <location>
        <begin position="53"/>
        <end position="79"/>
    </location>
</feature>
<feature type="transmembrane region" description="Helical" evidence="1">
    <location>
        <begin position="198"/>
        <end position="220"/>
    </location>
</feature>
<dbReference type="PANTHER" id="PTHR42069">
    <property type="entry name" value="HYPHAL ANASTAMOSIS-8 PROTEIN"/>
    <property type="match status" value="1"/>
</dbReference>
<feature type="transmembrane region" description="Helical" evidence="1">
    <location>
        <begin position="138"/>
        <end position="158"/>
    </location>
</feature>
<name>A0A2J6PRS6_9HELO</name>
<dbReference type="PANTHER" id="PTHR42069:SF1">
    <property type="entry name" value="MARVEL DOMAIN-CONTAINING PROTEIN"/>
    <property type="match status" value="1"/>
</dbReference>
<reference evidence="2 3" key="1">
    <citation type="submission" date="2016-05" db="EMBL/GenBank/DDBJ databases">
        <title>A degradative enzymes factory behind the ericoid mycorrhizal symbiosis.</title>
        <authorList>
            <consortium name="DOE Joint Genome Institute"/>
            <person name="Martino E."/>
            <person name="Morin E."/>
            <person name="Grelet G."/>
            <person name="Kuo A."/>
            <person name="Kohler A."/>
            <person name="Daghino S."/>
            <person name="Barry K."/>
            <person name="Choi C."/>
            <person name="Cichocki N."/>
            <person name="Clum A."/>
            <person name="Copeland A."/>
            <person name="Hainaut M."/>
            <person name="Haridas S."/>
            <person name="Labutti K."/>
            <person name="Lindquist E."/>
            <person name="Lipzen A."/>
            <person name="Khouja H.-R."/>
            <person name="Murat C."/>
            <person name="Ohm R."/>
            <person name="Olson A."/>
            <person name="Spatafora J."/>
            <person name="Veneault-Fourrey C."/>
            <person name="Henrissat B."/>
            <person name="Grigoriev I."/>
            <person name="Martin F."/>
            <person name="Perotto S."/>
        </authorList>
    </citation>
    <scope>NUCLEOTIDE SEQUENCE [LARGE SCALE GENOMIC DNA]</scope>
    <source>
        <strain evidence="2 3">UAMH 7357</strain>
    </source>
</reference>
<dbReference type="Proteomes" id="UP000235672">
    <property type="component" value="Unassembled WGS sequence"/>
</dbReference>
<evidence type="ECO:0000256" key="1">
    <source>
        <dbReference type="SAM" id="Phobius"/>
    </source>
</evidence>
<evidence type="ECO:0000313" key="3">
    <source>
        <dbReference type="Proteomes" id="UP000235672"/>
    </source>
</evidence>
<sequence length="271" mass="30037">MGFFDEKNGGTAYSASPISPYEPMSATSRNSEDLAEFEKKDLAYKKRIRILRFVTRVLSLIFNAGMIGIMSYAIAKYFLTKNKVIAGNVHPWITPTTLWPSFVLLGISVVTFFLSLITVCTYICGVDAANKTNSVTNYIRYGMMVVRVVAWAVAIGAFKMGSGERSLWGYSCSAPDQIQAQVQNFLDFGKLCTMQNGAYGLSILQAITYFLTFIVTIMMVRRASTKKRMSKAKQSMAMESGYNQGGYGQESGTVYDGNGKRYMPVVESPHV</sequence>
<keyword evidence="1" id="KW-0812">Transmembrane</keyword>
<keyword evidence="1" id="KW-0472">Membrane</keyword>
<evidence type="ECO:0008006" key="4">
    <source>
        <dbReference type="Google" id="ProtNLM"/>
    </source>
</evidence>
<organism evidence="2 3">
    <name type="scientific">Hyaloscypha hepaticicola</name>
    <dbReference type="NCBI Taxonomy" id="2082293"/>
    <lineage>
        <taxon>Eukaryota</taxon>
        <taxon>Fungi</taxon>
        <taxon>Dikarya</taxon>
        <taxon>Ascomycota</taxon>
        <taxon>Pezizomycotina</taxon>
        <taxon>Leotiomycetes</taxon>
        <taxon>Helotiales</taxon>
        <taxon>Hyaloscyphaceae</taxon>
        <taxon>Hyaloscypha</taxon>
    </lineage>
</organism>
<dbReference type="EMBL" id="KZ613503">
    <property type="protein sequence ID" value="PMD16738.1"/>
    <property type="molecule type" value="Genomic_DNA"/>
</dbReference>
<feature type="transmembrane region" description="Helical" evidence="1">
    <location>
        <begin position="99"/>
        <end position="126"/>
    </location>
</feature>
<dbReference type="AlphaFoldDB" id="A0A2J6PRS6"/>
<gene>
    <name evidence="2" type="ORF">NA56DRAFT_649049</name>
</gene>
<keyword evidence="1" id="KW-1133">Transmembrane helix</keyword>
<keyword evidence="3" id="KW-1185">Reference proteome</keyword>
<dbReference type="OrthoDB" id="5371583at2759"/>
<protein>
    <recommendedName>
        <fullName evidence="4">MARVEL domain-containing protein</fullName>
    </recommendedName>
</protein>
<accession>A0A2J6PRS6</accession>
<dbReference type="STRING" id="1745343.A0A2J6PRS6"/>
<evidence type="ECO:0000313" key="2">
    <source>
        <dbReference type="EMBL" id="PMD16738.1"/>
    </source>
</evidence>